<dbReference type="InterPro" id="IPR018485">
    <property type="entry name" value="FGGY_C"/>
</dbReference>
<dbReference type="PANTHER" id="PTHR43095">
    <property type="entry name" value="SUGAR KINASE"/>
    <property type="match status" value="1"/>
</dbReference>
<dbReference type="SUPFAM" id="SSF53067">
    <property type="entry name" value="Actin-like ATPase domain"/>
    <property type="match status" value="2"/>
</dbReference>
<evidence type="ECO:0000259" key="4">
    <source>
        <dbReference type="Pfam" id="PF02782"/>
    </source>
</evidence>
<dbReference type="Pfam" id="PF00370">
    <property type="entry name" value="FGGY_N"/>
    <property type="match status" value="1"/>
</dbReference>
<dbReference type="CDD" id="cd07809">
    <property type="entry name" value="ASKHA_NBD_FGGY_BaXK-like"/>
    <property type="match status" value="1"/>
</dbReference>
<dbReference type="InterPro" id="IPR018484">
    <property type="entry name" value="FGGY_N"/>
</dbReference>
<proteinExistence type="predicted"/>
<sequence>MKNLFAGIDSSTQSTKLVVINYDNQEVVFNGSVNYDTDLPKYNTKNGVVQGLGEGISESEPTMWIEALEILFKRLYRSNIPQENIKAISVSGQQHGLVSLDNEGSLTRKRSKLWNDFSTQEECDLLTEAVGGVENMIAEVGNSQRPGYTAAKIYHFVRNEPEAYKRTSTLFLVHNYINWYLTGGKNRGIRVMEPGDTSGMALWNPKTQQWSEKVINAIAPDLMSKLPEVKTSDKSIGFVSRDVVDKFGFNPECKVDAGSGDNMYGAVGTGNIEPGIVTISLGTSGTAYTFLQEAFIDPLGEIAAFCDSTGKHLPLVCVSNLANGYNEILDQYNITHSEFNELIKLTSPGNNGRLLIPWYEGERTPDVPQAAPTYFGFGLGDFQKEILARSVLEGHILNLYDGFKRLPVTVNEIRLTGGLSRSEAWRQTIADIFNAETVPVEGEGAALGAALHAAWVWNNEQGNSVKLNEITNSFVKLSEEGRTKPIENNLAVYKKQKELFTELSKKLRDTNNGNVFKLRSEIIEMK</sequence>
<dbReference type="Gene3D" id="3.30.420.40">
    <property type="match status" value="2"/>
</dbReference>
<dbReference type="AlphaFoldDB" id="A0A3B1C4M5"/>
<protein>
    <submittedName>
        <fullName evidence="5">Xylulose kinase</fullName>
        <ecNumber evidence="5">2.7.1.17</ecNumber>
    </submittedName>
</protein>
<name>A0A3B1C4M5_9ZZZZ</name>
<evidence type="ECO:0000256" key="2">
    <source>
        <dbReference type="ARBA" id="ARBA00022777"/>
    </source>
</evidence>
<reference evidence="5" key="1">
    <citation type="submission" date="2018-06" db="EMBL/GenBank/DDBJ databases">
        <authorList>
            <person name="Zhirakovskaya E."/>
        </authorList>
    </citation>
    <scope>NUCLEOTIDE SEQUENCE</scope>
</reference>
<dbReference type="PIRSF" id="PIRSF000538">
    <property type="entry name" value="GlpK"/>
    <property type="match status" value="1"/>
</dbReference>
<dbReference type="InterPro" id="IPR000577">
    <property type="entry name" value="Carb_kinase_FGGY"/>
</dbReference>
<feature type="domain" description="Carbohydrate kinase FGGY C-terminal" evidence="4">
    <location>
        <begin position="345"/>
        <end position="456"/>
    </location>
</feature>
<dbReference type="PANTHER" id="PTHR43095:SF5">
    <property type="entry name" value="XYLULOSE KINASE"/>
    <property type="match status" value="1"/>
</dbReference>
<keyword evidence="2 5" id="KW-0418">Kinase</keyword>
<organism evidence="5">
    <name type="scientific">hydrothermal vent metagenome</name>
    <dbReference type="NCBI Taxonomy" id="652676"/>
    <lineage>
        <taxon>unclassified sequences</taxon>
        <taxon>metagenomes</taxon>
        <taxon>ecological metagenomes</taxon>
    </lineage>
</organism>
<feature type="domain" description="Carbohydrate kinase FGGY N-terminal" evidence="3">
    <location>
        <begin position="6"/>
        <end position="268"/>
    </location>
</feature>
<dbReference type="EC" id="2.7.1.17" evidence="5"/>
<accession>A0A3B1C4M5</accession>
<evidence type="ECO:0000313" key="5">
    <source>
        <dbReference type="EMBL" id="VAX23052.1"/>
    </source>
</evidence>
<evidence type="ECO:0000256" key="1">
    <source>
        <dbReference type="ARBA" id="ARBA00022679"/>
    </source>
</evidence>
<dbReference type="Pfam" id="PF02782">
    <property type="entry name" value="FGGY_C"/>
    <property type="match status" value="1"/>
</dbReference>
<gene>
    <name evidence="5" type="ORF">MNBD_IGNAVI01-2478</name>
</gene>
<keyword evidence="1 5" id="KW-0808">Transferase</keyword>
<evidence type="ECO:0000259" key="3">
    <source>
        <dbReference type="Pfam" id="PF00370"/>
    </source>
</evidence>
<dbReference type="GO" id="GO:0004856">
    <property type="term" value="F:D-xylulokinase activity"/>
    <property type="evidence" value="ECO:0007669"/>
    <property type="project" value="UniProtKB-EC"/>
</dbReference>
<dbReference type="InterPro" id="IPR043129">
    <property type="entry name" value="ATPase_NBD"/>
</dbReference>
<dbReference type="EMBL" id="UOGD01000239">
    <property type="protein sequence ID" value="VAX23052.1"/>
    <property type="molecule type" value="Genomic_DNA"/>
</dbReference>
<dbReference type="InterPro" id="IPR050406">
    <property type="entry name" value="FGGY_Carb_Kinase"/>
</dbReference>